<dbReference type="Proteomes" id="UP000199051">
    <property type="component" value="Unassembled WGS sequence"/>
</dbReference>
<dbReference type="EMBL" id="FOGI01000014">
    <property type="protein sequence ID" value="SES43462.1"/>
    <property type="molecule type" value="Genomic_DNA"/>
</dbReference>
<accession>A0A1H9XBG8</accession>
<keyword evidence="2" id="KW-1185">Reference proteome</keyword>
<organism evidence="1 2">
    <name type="scientific">Actinokineospora terrae</name>
    <dbReference type="NCBI Taxonomy" id="155974"/>
    <lineage>
        <taxon>Bacteria</taxon>
        <taxon>Bacillati</taxon>
        <taxon>Actinomycetota</taxon>
        <taxon>Actinomycetes</taxon>
        <taxon>Pseudonocardiales</taxon>
        <taxon>Pseudonocardiaceae</taxon>
        <taxon>Actinokineospora</taxon>
    </lineage>
</organism>
<gene>
    <name evidence="1" type="ORF">SAMN04487818_1145</name>
</gene>
<name>A0A1H9XBG8_9PSEU</name>
<sequence>MQATRRSGRCSLSDVALDQARAIVWADLVPYASVVFLEVTDQVGPLAGRMVGYLAAPFACRPLAQGQLTAAEMTSVPGMGSIVEEGFEEIAAVVRRADHATRFAGTDLTLALRRRRLVAVHCADPAMRDQLLAWVDQTPSLGLRRVSSRFIEQAVGATEALVCPDHSRDFEDFLYRLSERMDLIEWNLDRALIPAMS</sequence>
<evidence type="ECO:0000313" key="2">
    <source>
        <dbReference type="Proteomes" id="UP000199051"/>
    </source>
</evidence>
<proteinExistence type="predicted"/>
<evidence type="ECO:0000313" key="1">
    <source>
        <dbReference type="EMBL" id="SES43462.1"/>
    </source>
</evidence>
<dbReference type="STRING" id="155974.SAMN04487818_1145"/>
<dbReference type="AlphaFoldDB" id="A0A1H9XBG8"/>
<reference evidence="2" key="1">
    <citation type="submission" date="2016-10" db="EMBL/GenBank/DDBJ databases">
        <authorList>
            <person name="Varghese N."/>
            <person name="Submissions S."/>
        </authorList>
    </citation>
    <scope>NUCLEOTIDE SEQUENCE [LARGE SCALE GENOMIC DNA]</scope>
    <source>
        <strain evidence="2">DSM 44260</strain>
    </source>
</reference>
<protein>
    <submittedName>
        <fullName evidence="1">Uncharacterized protein</fullName>
    </submittedName>
</protein>